<protein>
    <submittedName>
        <fullName evidence="2">Methyltransferase</fullName>
    </submittedName>
</protein>
<comment type="caution">
    <text evidence="2">The sequence shown here is derived from an EMBL/GenBank/DDBJ whole genome shotgun (WGS) entry which is preliminary data.</text>
</comment>
<keyword evidence="2" id="KW-0808">Transferase</keyword>
<dbReference type="InterPro" id="IPR029063">
    <property type="entry name" value="SAM-dependent_MTases_sf"/>
</dbReference>
<dbReference type="SUPFAM" id="SSF53335">
    <property type="entry name" value="S-adenosyl-L-methionine-dependent methyltransferases"/>
    <property type="match status" value="1"/>
</dbReference>
<dbReference type="EMBL" id="BIMW01000058">
    <property type="protein sequence ID" value="GCE92965.1"/>
    <property type="molecule type" value="Genomic_DNA"/>
</dbReference>
<organism evidence="2 3">
    <name type="scientific">Limnospira platensis NIES-46</name>
    <dbReference type="NCBI Taxonomy" id="1236695"/>
    <lineage>
        <taxon>Bacteria</taxon>
        <taxon>Bacillati</taxon>
        <taxon>Cyanobacteriota</taxon>
        <taxon>Cyanophyceae</taxon>
        <taxon>Oscillatoriophycideae</taxon>
        <taxon>Oscillatoriales</taxon>
        <taxon>Sirenicapillariaceae</taxon>
        <taxon>Limnospira</taxon>
    </lineage>
</organism>
<accession>A0A5M3T3F8</accession>
<evidence type="ECO:0000313" key="2">
    <source>
        <dbReference type="EMBL" id="GCE92965.1"/>
    </source>
</evidence>
<dbReference type="GO" id="GO:0008168">
    <property type="term" value="F:methyltransferase activity"/>
    <property type="evidence" value="ECO:0007669"/>
    <property type="project" value="UniProtKB-KW"/>
</dbReference>
<gene>
    <name evidence="2" type="ORF">NIES46_10140</name>
</gene>
<feature type="domain" description="Methyltransferase type 11" evidence="1">
    <location>
        <begin position="120"/>
        <end position="212"/>
    </location>
</feature>
<dbReference type="PANTHER" id="PTHR43861">
    <property type="entry name" value="TRANS-ACONITATE 2-METHYLTRANSFERASE-RELATED"/>
    <property type="match status" value="1"/>
</dbReference>
<proteinExistence type="predicted"/>
<sequence>MFIVFYLIRTTSIYRLIMTKTQSEKTQVYTPKTDARDSRTWEQIQEHYQIEQELARQLMNSSREERINGHLYTEVYNQLFQKVPHHPQLTRKSSPEIQTWIVNQRLQLLARFLNPKITYLEIGPGDCSLSLEVAKRVKRVYAVDVSTEITKLPNIPDNMEIFISDGCSIPVPENTVDLAYSHQLMEHLHPDDALEQLENIYNTLAANGKYICITPNWYSGPHDVSRHFDQQATGFHLKEYKLSEMYDIFNKVGFSKIIWVKSNGKIYLEIPINSISINVIKLVEYLLNIFPYKFRQKLANTPLLFRGMTIIGCR</sequence>
<evidence type="ECO:0000259" key="1">
    <source>
        <dbReference type="Pfam" id="PF08241"/>
    </source>
</evidence>
<dbReference type="InterPro" id="IPR013216">
    <property type="entry name" value="Methyltransf_11"/>
</dbReference>
<keyword evidence="2" id="KW-0489">Methyltransferase</keyword>
<dbReference type="Proteomes" id="UP000326169">
    <property type="component" value="Unassembled WGS sequence"/>
</dbReference>
<keyword evidence="3" id="KW-1185">Reference proteome</keyword>
<reference evidence="2 3" key="1">
    <citation type="journal article" date="2019" name="J Genomics">
        <title>The Draft Genome of a Hydrogen-producing Cyanobacterium, Arthrospira platensis NIES-46.</title>
        <authorList>
            <person name="Suzuki S."/>
            <person name="Yamaguchi H."/>
            <person name="Kawachi M."/>
        </authorList>
    </citation>
    <scope>NUCLEOTIDE SEQUENCE [LARGE SCALE GENOMIC DNA]</scope>
    <source>
        <strain evidence="2 3">NIES-46</strain>
    </source>
</reference>
<dbReference type="Pfam" id="PF08241">
    <property type="entry name" value="Methyltransf_11"/>
    <property type="match status" value="1"/>
</dbReference>
<dbReference type="GO" id="GO:0032259">
    <property type="term" value="P:methylation"/>
    <property type="evidence" value="ECO:0007669"/>
    <property type="project" value="UniProtKB-KW"/>
</dbReference>
<dbReference type="Gene3D" id="3.40.50.150">
    <property type="entry name" value="Vaccinia Virus protein VP39"/>
    <property type="match status" value="1"/>
</dbReference>
<evidence type="ECO:0000313" key="3">
    <source>
        <dbReference type="Proteomes" id="UP000326169"/>
    </source>
</evidence>
<name>A0A5M3T3F8_LIMPL</name>